<organism evidence="1 2">
    <name type="scientific">Klenkia taihuensis</name>
    <dbReference type="NCBI Taxonomy" id="1225127"/>
    <lineage>
        <taxon>Bacteria</taxon>
        <taxon>Bacillati</taxon>
        <taxon>Actinomycetota</taxon>
        <taxon>Actinomycetes</taxon>
        <taxon>Geodermatophilales</taxon>
        <taxon>Geodermatophilaceae</taxon>
        <taxon>Klenkia</taxon>
    </lineage>
</organism>
<dbReference type="Proteomes" id="UP000199022">
    <property type="component" value="Unassembled WGS sequence"/>
</dbReference>
<protein>
    <submittedName>
        <fullName evidence="1">Uncharacterized protein</fullName>
    </submittedName>
</protein>
<gene>
    <name evidence="1" type="ORF">SAMN05661030_3481</name>
</gene>
<sequence>MTRTATRSSRPELLALSECACGPARCSMTGPCLETTLADERFAVRPVRRRQALRLAS</sequence>
<proteinExistence type="predicted"/>
<accession>A0A1I1SNM1</accession>
<name>A0A1I1SNM1_9ACTN</name>
<evidence type="ECO:0000313" key="1">
    <source>
        <dbReference type="EMBL" id="SFD48036.1"/>
    </source>
</evidence>
<keyword evidence="2" id="KW-1185">Reference proteome</keyword>
<dbReference type="RefSeq" id="WP_165628999.1">
    <property type="nucleotide sequence ID" value="NZ_BNAC01000005.1"/>
</dbReference>
<dbReference type="AlphaFoldDB" id="A0A1I1SNM1"/>
<dbReference type="EMBL" id="FOMD01000004">
    <property type="protein sequence ID" value="SFD48036.1"/>
    <property type="molecule type" value="Genomic_DNA"/>
</dbReference>
<reference evidence="2" key="1">
    <citation type="submission" date="2016-10" db="EMBL/GenBank/DDBJ databases">
        <authorList>
            <person name="Varghese N."/>
            <person name="Submissions S."/>
        </authorList>
    </citation>
    <scope>NUCLEOTIDE SEQUENCE [LARGE SCALE GENOMIC DNA]</scope>
    <source>
        <strain evidence="2">DSM 45962</strain>
    </source>
</reference>
<dbReference type="STRING" id="1225127.SAMN05661030_3481"/>
<evidence type="ECO:0000313" key="2">
    <source>
        <dbReference type="Proteomes" id="UP000199022"/>
    </source>
</evidence>